<evidence type="ECO:0000313" key="2">
    <source>
        <dbReference type="Proteomes" id="UP000595362"/>
    </source>
</evidence>
<proteinExistence type="predicted"/>
<name>A0A7T5R136_9BACT</name>
<protein>
    <recommendedName>
        <fullName evidence="3">FAD-binding domain-containing protein</fullName>
    </recommendedName>
</protein>
<dbReference type="EMBL" id="CP066681">
    <property type="protein sequence ID" value="QQG35579.1"/>
    <property type="molecule type" value="Genomic_DNA"/>
</dbReference>
<reference evidence="1 2" key="1">
    <citation type="submission" date="2020-07" db="EMBL/GenBank/DDBJ databases">
        <title>Huge and variable diversity of episymbiotic CPR bacteria and DPANN archaea in groundwater ecosystems.</title>
        <authorList>
            <person name="He C.Y."/>
            <person name="Keren R."/>
            <person name="Whittaker M."/>
            <person name="Farag I.F."/>
            <person name="Doudna J."/>
            <person name="Cate J.H.D."/>
            <person name="Banfield J.F."/>
        </authorList>
    </citation>
    <scope>NUCLEOTIDE SEQUENCE [LARGE SCALE GENOMIC DNA]</scope>
    <source>
        <strain evidence="1">NC_groundwater_70_Ag_B-0.1um_54_66</strain>
    </source>
</reference>
<dbReference type="Gene3D" id="3.50.50.60">
    <property type="entry name" value="FAD/NAD(P)-binding domain"/>
    <property type="match status" value="1"/>
</dbReference>
<organism evidence="1 2">
    <name type="scientific">Micavibrio aeruginosavorus</name>
    <dbReference type="NCBI Taxonomy" id="349221"/>
    <lineage>
        <taxon>Bacteria</taxon>
        <taxon>Pseudomonadati</taxon>
        <taxon>Bdellovibrionota</taxon>
        <taxon>Bdellovibrionia</taxon>
        <taxon>Bdellovibrionales</taxon>
        <taxon>Pseudobdellovibrionaceae</taxon>
        <taxon>Micavibrio</taxon>
    </lineage>
</organism>
<evidence type="ECO:0000313" key="1">
    <source>
        <dbReference type="EMBL" id="QQG35579.1"/>
    </source>
</evidence>
<sequence>MTDLVIVGGGPVGQWVAINAKKRNPALDIRIYERYQEYQRSHVLRLRHLAALLYAKHDGSPRESAFLRDVTGRSLSEIFYNAAGHIFIRTNDLEEALSSYAGDLGVETAYQRIGSPDEIMKAHPECRMFVAADGAHSRMREALLGSSSTREYPLQYVVEVKYQAEGRTGKLEFLGDNYFANKRIPHMIFEYVGREKEGITPVTLRVFMDRGTYDAIPEASFKKPLKLEYGVLPDSLNDSIQTYMDVRQLRAGEKAIPESVKVSKLTLSMYAARRFARMQDDRAWFLAGDAAMGVPYFRSLNAGFFIGSQLSYILSRKNWTERNKVRAYNAVRPLDVAWEFTTARSKDILLTAYNDFRTLSADVPWEFMTWDEKTDKALQLLAQNRQEPKP</sequence>
<accession>A0A7T5R136</accession>
<gene>
    <name evidence="1" type="ORF">HYS17_08600</name>
</gene>
<dbReference type="Proteomes" id="UP000595362">
    <property type="component" value="Chromosome"/>
</dbReference>
<dbReference type="InterPro" id="IPR036188">
    <property type="entry name" value="FAD/NAD-bd_sf"/>
</dbReference>
<evidence type="ECO:0008006" key="3">
    <source>
        <dbReference type="Google" id="ProtNLM"/>
    </source>
</evidence>
<dbReference type="SUPFAM" id="SSF51905">
    <property type="entry name" value="FAD/NAD(P)-binding domain"/>
    <property type="match status" value="1"/>
</dbReference>
<dbReference type="AlphaFoldDB" id="A0A7T5R136"/>